<dbReference type="GeneID" id="59150039"/>
<dbReference type="Proteomes" id="UP000594121">
    <property type="component" value="Chromosome"/>
</dbReference>
<dbReference type="EMBL" id="CP062310">
    <property type="protein sequence ID" value="QOJ78873.1"/>
    <property type="molecule type" value="Genomic_DNA"/>
</dbReference>
<dbReference type="KEGG" id="thel:IG193_09045"/>
<dbReference type="RefSeq" id="WP_192818845.1">
    <property type="nucleotide sequence ID" value="NZ_CP062310.1"/>
</dbReference>
<protein>
    <submittedName>
        <fullName evidence="1">Uncharacterized protein</fullName>
    </submittedName>
</protein>
<gene>
    <name evidence="1" type="ORF">IG193_09045</name>
</gene>
<name>A0A7L9FIL8_9CREN</name>
<evidence type="ECO:0000313" key="1">
    <source>
        <dbReference type="EMBL" id="QOJ78873.1"/>
    </source>
</evidence>
<keyword evidence="2" id="KW-1185">Reference proteome</keyword>
<reference evidence="1 2" key="1">
    <citation type="submission" date="2020-10" db="EMBL/GenBank/DDBJ databases">
        <title>Thermofilum lucidum 3507LT sp. nov. a novel member of Thermofilaceae family isolated from Chile hot spring, and proposal of description order Thermofilales.</title>
        <authorList>
            <person name="Zayulina K.S."/>
            <person name="Elcheninov A.G."/>
            <person name="Toshchakov S.V."/>
            <person name="Kublanov I.V."/>
        </authorList>
    </citation>
    <scope>NUCLEOTIDE SEQUENCE [LARGE SCALE GENOMIC DNA]</scope>
    <source>
        <strain evidence="1 2">3507LT</strain>
    </source>
</reference>
<dbReference type="AlphaFoldDB" id="A0A7L9FIL8"/>
<dbReference type="InParanoid" id="A0A7L9FIL8"/>
<sequence>MQLGEKHVAFLRAALKASSLKNVAEGAGLRYSVTRRIYRELANIVAFRFLVNFPAFRLLPVAVLASGGCPPWVAGTFTSKLEGEVEVEVCLGLAPAKRVLRQEYGEAETVRGLQVVYWDPSSYPSSTPRQPSEEDYALPEEPRVVPARPDVVDASILSFKLDNPFLKASKAYSLARGLDSQLSNITAATVEYHFRRHVKPLWTGNAAYLVVPENGIPVQVYLVEGWRSCALARVASSITGHWFSILDKKRALVVARFSAHEKVGFYRAMRALGVRSAYGELIVPPGEARYRRPLLWKSLKGGDWVYSFESIDSHRPVFP</sequence>
<organism evidence="1 2">
    <name type="scientific">Infirmifilum lucidum</name>
    <dbReference type="NCBI Taxonomy" id="2776706"/>
    <lineage>
        <taxon>Archaea</taxon>
        <taxon>Thermoproteota</taxon>
        <taxon>Thermoprotei</taxon>
        <taxon>Thermofilales</taxon>
        <taxon>Thermofilaceae</taxon>
        <taxon>Infirmifilum</taxon>
    </lineage>
</organism>
<proteinExistence type="predicted"/>
<evidence type="ECO:0000313" key="2">
    <source>
        <dbReference type="Proteomes" id="UP000594121"/>
    </source>
</evidence>
<accession>A0A7L9FIL8</accession>